<proteinExistence type="predicted"/>
<comment type="caution">
    <text evidence="1">The sequence shown here is derived from an EMBL/GenBank/DDBJ whole genome shotgun (WGS) entry which is preliminary data.</text>
</comment>
<gene>
    <name evidence="1" type="ORF">LCGC14_2892840</name>
</gene>
<dbReference type="EMBL" id="LAZR01056748">
    <property type="protein sequence ID" value="KKK73537.1"/>
    <property type="molecule type" value="Genomic_DNA"/>
</dbReference>
<name>A0A0F8XWQ1_9ZZZZ</name>
<organism evidence="1">
    <name type="scientific">marine sediment metagenome</name>
    <dbReference type="NCBI Taxonomy" id="412755"/>
    <lineage>
        <taxon>unclassified sequences</taxon>
        <taxon>metagenomes</taxon>
        <taxon>ecological metagenomes</taxon>
    </lineage>
</organism>
<dbReference type="AlphaFoldDB" id="A0A0F8XWQ1"/>
<sequence length="44" mass="4932">MALTVVTRGFSIGSIKLVVLRGFTAYKWLREAVATSTWTEETKL</sequence>
<accession>A0A0F8XWQ1</accession>
<reference evidence="1" key="1">
    <citation type="journal article" date="2015" name="Nature">
        <title>Complex archaea that bridge the gap between prokaryotes and eukaryotes.</title>
        <authorList>
            <person name="Spang A."/>
            <person name="Saw J.H."/>
            <person name="Jorgensen S.L."/>
            <person name="Zaremba-Niedzwiedzka K."/>
            <person name="Martijn J."/>
            <person name="Lind A.E."/>
            <person name="van Eijk R."/>
            <person name="Schleper C."/>
            <person name="Guy L."/>
            <person name="Ettema T.J."/>
        </authorList>
    </citation>
    <scope>NUCLEOTIDE SEQUENCE</scope>
</reference>
<protein>
    <submittedName>
        <fullName evidence="1">Uncharacterized protein</fullName>
    </submittedName>
</protein>
<evidence type="ECO:0000313" key="1">
    <source>
        <dbReference type="EMBL" id="KKK73537.1"/>
    </source>
</evidence>